<keyword evidence="3" id="KW-0804">Transcription</keyword>
<evidence type="ECO:0000256" key="1">
    <source>
        <dbReference type="ARBA" id="ARBA00023015"/>
    </source>
</evidence>
<dbReference type="InterPro" id="IPR014710">
    <property type="entry name" value="RmlC-like_jellyroll"/>
</dbReference>
<dbReference type="PROSITE" id="PS51063">
    <property type="entry name" value="HTH_CRP_2"/>
    <property type="match status" value="1"/>
</dbReference>
<gene>
    <name evidence="6" type="ORF">MNBD_CHLOROFLEXI01-4047</name>
</gene>
<dbReference type="PRINTS" id="PR00103">
    <property type="entry name" value="CAMPKINASE"/>
</dbReference>
<keyword evidence="2" id="KW-0238">DNA-binding</keyword>
<dbReference type="InterPro" id="IPR018488">
    <property type="entry name" value="cNMP-bd_CS"/>
</dbReference>
<evidence type="ECO:0000313" key="6">
    <source>
        <dbReference type="EMBL" id="VAW31648.1"/>
    </source>
</evidence>
<dbReference type="InterPro" id="IPR018490">
    <property type="entry name" value="cNMP-bd_dom_sf"/>
</dbReference>
<proteinExistence type="predicted"/>
<feature type="domain" description="HTH crp-type" evidence="5">
    <location>
        <begin position="151"/>
        <end position="224"/>
    </location>
</feature>
<dbReference type="InterPro" id="IPR036388">
    <property type="entry name" value="WH-like_DNA-bd_sf"/>
</dbReference>
<dbReference type="GO" id="GO:0005829">
    <property type="term" value="C:cytosol"/>
    <property type="evidence" value="ECO:0007669"/>
    <property type="project" value="TreeGrafter"/>
</dbReference>
<keyword evidence="1" id="KW-0805">Transcription regulation</keyword>
<sequence>MRDQKYAAEQALQLVPFFNNLQDNEAKSFSKRLIKRRFGADQIIFHHGDPGGLLYIIIKGKVKITHSNLDGQEAMLAIFGAGDFFGELALLDDSPRSATAEALEETETLTLHREEFIRYLTENTEFARHVLHTLAHHIRRLNNQISDIFFLDLPARLARQLLQLAAQHGRETKDGVLIELSLTQTDLAEMTGATRVSINKALGRFRRANWVKTGGRKFTILDKEALQELIQMSGGSI</sequence>
<dbReference type="CDD" id="cd00038">
    <property type="entry name" value="CAP_ED"/>
    <property type="match status" value="1"/>
</dbReference>
<name>A0A3B0ULL9_9ZZZZ</name>
<evidence type="ECO:0000256" key="2">
    <source>
        <dbReference type="ARBA" id="ARBA00023125"/>
    </source>
</evidence>
<dbReference type="InterPro" id="IPR050397">
    <property type="entry name" value="Env_Response_Regulators"/>
</dbReference>
<feature type="domain" description="Cyclic nucleotide-binding" evidence="4">
    <location>
        <begin position="17"/>
        <end position="137"/>
    </location>
</feature>
<dbReference type="Gene3D" id="1.10.10.10">
    <property type="entry name" value="Winged helix-like DNA-binding domain superfamily/Winged helix DNA-binding domain"/>
    <property type="match status" value="1"/>
</dbReference>
<dbReference type="Pfam" id="PF00027">
    <property type="entry name" value="cNMP_binding"/>
    <property type="match status" value="1"/>
</dbReference>
<dbReference type="PANTHER" id="PTHR24567:SF74">
    <property type="entry name" value="HTH-TYPE TRANSCRIPTIONAL REGULATOR ARCR"/>
    <property type="match status" value="1"/>
</dbReference>
<dbReference type="InterPro" id="IPR000595">
    <property type="entry name" value="cNMP-bd_dom"/>
</dbReference>
<dbReference type="InterPro" id="IPR012318">
    <property type="entry name" value="HTH_CRP"/>
</dbReference>
<dbReference type="PROSITE" id="PS00889">
    <property type="entry name" value="CNMP_BINDING_2"/>
    <property type="match status" value="1"/>
</dbReference>
<dbReference type="SUPFAM" id="SSF46785">
    <property type="entry name" value="Winged helix' DNA-binding domain"/>
    <property type="match status" value="1"/>
</dbReference>
<dbReference type="PANTHER" id="PTHR24567">
    <property type="entry name" value="CRP FAMILY TRANSCRIPTIONAL REGULATORY PROTEIN"/>
    <property type="match status" value="1"/>
</dbReference>
<dbReference type="AlphaFoldDB" id="A0A3B0ULL9"/>
<evidence type="ECO:0000256" key="3">
    <source>
        <dbReference type="ARBA" id="ARBA00023163"/>
    </source>
</evidence>
<dbReference type="Gene3D" id="2.60.120.10">
    <property type="entry name" value="Jelly Rolls"/>
    <property type="match status" value="1"/>
</dbReference>
<dbReference type="GO" id="GO:0003677">
    <property type="term" value="F:DNA binding"/>
    <property type="evidence" value="ECO:0007669"/>
    <property type="project" value="UniProtKB-KW"/>
</dbReference>
<dbReference type="SMART" id="SM00100">
    <property type="entry name" value="cNMP"/>
    <property type="match status" value="1"/>
</dbReference>
<dbReference type="PROSITE" id="PS50042">
    <property type="entry name" value="CNMP_BINDING_3"/>
    <property type="match status" value="1"/>
</dbReference>
<organism evidence="6">
    <name type="scientific">hydrothermal vent metagenome</name>
    <dbReference type="NCBI Taxonomy" id="652676"/>
    <lineage>
        <taxon>unclassified sequences</taxon>
        <taxon>metagenomes</taxon>
        <taxon>ecological metagenomes</taxon>
    </lineage>
</organism>
<dbReference type="InterPro" id="IPR036390">
    <property type="entry name" value="WH_DNA-bd_sf"/>
</dbReference>
<dbReference type="SUPFAM" id="SSF51206">
    <property type="entry name" value="cAMP-binding domain-like"/>
    <property type="match status" value="1"/>
</dbReference>
<dbReference type="GO" id="GO:0003700">
    <property type="term" value="F:DNA-binding transcription factor activity"/>
    <property type="evidence" value="ECO:0007669"/>
    <property type="project" value="TreeGrafter"/>
</dbReference>
<dbReference type="EMBL" id="UOEU01000266">
    <property type="protein sequence ID" value="VAW31648.1"/>
    <property type="molecule type" value="Genomic_DNA"/>
</dbReference>
<reference evidence="6" key="1">
    <citation type="submission" date="2018-06" db="EMBL/GenBank/DDBJ databases">
        <authorList>
            <person name="Zhirakovskaya E."/>
        </authorList>
    </citation>
    <scope>NUCLEOTIDE SEQUENCE</scope>
</reference>
<evidence type="ECO:0000259" key="5">
    <source>
        <dbReference type="PROSITE" id="PS51063"/>
    </source>
</evidence>
<dbReference type="Pfam" id="PF13545">
    <property type="entry name" value="HTH_Crp_2"/>
    <property type="match status" value="1"/>
</dbReference>
<dbReference type="SMART" id="SM00419">
    <property type="entry name" value="HTH_CRP"/>
    <property type="match status" value="1"/>
</dbReference>
<dbReference type="FunFam" id="1.10.10.10:FF:000019">
    <property type="entry name" value="Crp/Fnr family transcriptional regulator"/>
    <property type="match status" value="1"/>
</dbReference>
<protein>
    <submittedName>
        <fullName evidence="6">cAMP-binding proteins - catabolite gene activator and regulatory subunit of cAMP-dependent protein kinases</fullName>
    </submittedName>
</protein>
<evidence type="ECO:0000259" key="4">
    <source>
        <dbReference type="PROSITE" id="PS50042"/>
    </source>
</evidence>
<accession>A0A3B0ULL9</accession>